<comment type="caution">
    <text evidence="2">The sequence shown here is derived from an EMBL/GenBank/DDBJ whole genome shotgun (WGS) entry which is preliminary data.</text>
</comment>
<keyword evidence="1" id="KW-0472">Membrane</keyword>
<name>A0AAD3P2K4_NEPGR</name>
<keyword evidence="3" id="KW-1185">Reference proteome</keyword>
<gene>
    <name evidence="2" type="ORF">Nepgr_001329</name>
</gene>
<keyword evidence="1" id="KW-1133">Transmembrane helix</keyword>
<organism evidence="2 3">
    <name type="scientific">Nepenthes gracilis</name>
    <name type="common">Slender pitcher plant</name>
    <dbReference type="NCBI Taxonomy" id="150966"/>
    <lineage>
        <taxon>Eukaryota</taxon>
        <taxon>Viridiplantae</taxon>
        <taxon>Streptophyta</taxon>
        <taxon>Embryophyta</taxon>
        <taxon>Tracheophyta</taxon>
        <taxon>Spermatophyta</taxon>
        <taxon>Magnoliopsida</taxon>
        <taxon>eudicotyledons</taxon>
        <taxon>Gunneridae</taxon>
        <taxon>Pentapetalae</taxon>
        <taxon>Caryophyllales</taxon>
        <taxon>Nepenthaceae</taxon>
        <taxon>Nepenthes</taxon>
    </lineage>
</organism>
<sequence length="135" mass="14950">MRQLSSNAKGKVEPLDTLFLGPKLVRKMADTLLEFNLYLYLKKGLVLNASAISRAFVVAGIDEIVMMVTIASTNHLVASYKIQCHIHGWGYIPATSIQLSLVNGVLGYIMLYSAWLTKKSSHPRLLESSKSIARL</sequence>
<evidence type="ECO:0000313" key="3">
    <source>
        <dbReference type="Proteomes" id="UP001279734"/>
    </source>
</evidence>
<evidence type="ECO:0000256" key="1">
    <source>
        <dbReference type="SAM" id="Phobius"/>
    </source>
</evidence>
<feature type="transmembrane region" description="Helical" evidence="1">
    <location>
        <begin position="51"/>
        <end position="71"/>
    </location>
</feature>
<proteinExistence type="predicted"/>
<accession>A0AAD3P2K4</accession>
<protein>
    <submittedName>
        <fullName evidence="2">Uncharacterized protein</fullName>
    </submittedName>
</protein>
<feature type="transmembrane region" description="Helical" evidence="1">
    <location>
        <begin position="91"/>
        <end position="115"/>
    </location>
</feature>
<dbReference type="AlphaFoldDB" id="A0AAD3P2K4"/>
<dbReference type="Proteomes" id="UP001279734">
    <property type="component" value="Unassembled WGS sequence"/>
</dbReference>
<dbReference type="EMBL" id="BSYO01000001">
    <property type="protein sequence ID" value="GMG99489.1"/>
    <property type="molecule type" value="Genomic_DNA"/>
</dbReference>
<reference evidence="2" key="1">
    <citation type="submission" date="2023-05" db="EMBL/GenBank/DDBJ databases">
        <title>Nepenthes gracilis genome sequencing.</title>
        <authorList>
            <person name="Fukushima K."/>
        </authorList>
    </citation>
    <scope>NUCLEOTIDE SEQUENCE</scope>
    <source>
        <strain evidence="2">SING2019-196</strain>
    </source>
</reference>
<evidence type="ECO:0000313" key="2">
    <source>
        <dbReference type="EMBL" id="GMG99489.1"/>
    </source>
</evidence>
<keyword evidence="1" id="KW-0812">Transmembrane</keyword>